<evidence type="ECO:0000313" key="3">
    <source>
        <dbReference type="Proteomes" id="UP001212152"/>
    </source>
</evidence>
<organism evidence="2 3">
    <name type="scientific">Geranomyces variabilis</name>
    <dbReference type="NCBI Taxonomy" id="109894"/>
    <lineage>
        <taxon>Eukaryota</taxon>
        <taxon>Fungi</taxon>
        <taxon>Fungi incertae sedis</taxon>
        <taxon>Chytridiomycota</taxon>
        <taxon>Chytridiomycota incertae sedis</taxon>
        <taxon>Chytridiomycetes</taxon>
        <taxon>Spizellomycetales</taxon>
        <taxon>Powellomycetaceae</taxon>
        <taxon>Geranomyces</taxon>
    </lineage>
</organism>
<sequence length="212" mass="23112">MPDRPPDGEAEQAPSPSSSLPPENEEDNNTSILSSPPREAPRASSQHTLQHDLLLDVIAHLAVIENHLAQLTRQAPQPAFILASNAICPSPTVSSPLRTTAAPAPILSFSPVPPAEDSANNNRDAGGSWLVRYIQSLPSQAVRAARSQVLSQIQKFAAKTATTLIFFLWARRLRKIFLTYAMLLLFKLQRAREGLGRGLGSRIIELTTKLLQ</sequence>
<protein>
    <submittedName>
        <fullName evidence="2">Uncharacterized protein</fullName>
    </submittedName>
</protein>
<proteinExistence type="predicted"/>
<reference evidence="2" key="1">
    <citation type="submission" date="2020-05" db="EMBL/GenBank/DDBJ databases">
        <title>Phylogenomic resolution of chytrid fungi.</title>
        <authorList>
            <person name="Stajich J.E."/>
            <person name="Amses K."/>
            <person name="Simmons R."/>
            <person name="Seto K."/>
            <person name="Myers J."/>
            <person name="Bonds A."/>
            <person name="Quandt C.A."/>
            <person name="Barry K."/>
            <person name="Liu P."/>
            <person name="Grigoriev I."/>
            <person name="Longcore J.E."/>
            <person name="James T.Y."/>
        </authorList>
    </citation>
    <scope>NUCLEOTIDE SEQUENCE</scope>
    <source>
        <strain evidence="2">JEL0379</strain>
    </source>
</reference>
<dbReference type="AlphaFoldDB" id="A0AAD5XNZ2"/>
<comment type="caution">
    <text evidence="2">The sequence shown here is derived from an EMBL/GenBank/DDBJ whole genome shotgun (WGS) entry which is preliminary data.</text>
</comment>
<dbReference type="EMBL" id="JADGJQ010000099">
    <property type="protein sequence ID" value="KAJ3170083.1"/>
    <property type="molecule type" value="Genomic_DNA"/>
</dbReference>
<gene>
    <name evidence="2" type="ORF">HDU87_008858</name>
</gene>
<feature type="region of interest" description="Disordered" evidence="1">
    <location>
        <begin position="1"/>
        <end position="47"/>
    </location>
</feature>
<evidence type="ECO:0000313" key="2">
    <source>
        <dbReference type="EMBL" id="KAJ3170083.1"/>
    </source>
</evidence>
<feature type="compositionally biased region" description="Low complexity" evidence="1">
    <location>
        <begin position="34"/>
        <end position="45"/>
    </location>
</feature>
<dbReference type="Proteomes" id="UP001212152">
    <property type="component" value="Unassembled WGS sequence"/>
</dbReference>
<evidence type="ECO:0000256" key="1">
    <source>
        <dbReference type="SAM" id="MobiDB-lite"/>
    </source>
</evidence>
<accession>A0AAD5XNZ2</accession>
<name>A0AAD5XNZ2_9FUNG</name>
<keyword evidence="3" id="KW-1185">Reference proteome</keyword>